<dbReference type="SUPFAM" id="SSF48371">
    <property type="entry name" value="ARM repeat"/>
    <property type="match status" value="1"/>
</dbReference>
<dbReference type="Proteomes" id="UP000077755">
    <property type="component" value="Chromosome 5"/>
</dbReference>
<gene>
    <name evidence="1" type="ORF">DCAR_0521463</name>
</gene>
<dbReference type="AlphaFoldDB" id="A0A161YNS6"/>
<dbReference type="PANTHER" id="PTHR46976:SF1">
    <property type="entry name" value="PROTEIN ARABIDILLO 1"/>
    <property type="match status" value="1"/>
</dbReference>
<evidence type="ECO:0000313" key="1">
    <source>
        <dbReference type="EMBL" id="WOH02075.1"/>
    </source>
</evidence>
<organism evidence="1 2">
    <name type="scientific">Daucus carota subsp. sativus</name>
    <name type="common">Carrot</name>
    <dbReference type="NCBI Taxonomy" id="79200"/>
    <lineage>
        <taxon>Eukaryota</taxon>
        <taxon>Viridiplantae</taxon>
        <taxon>Streptophyta</taxon>
        <taxon>Embryophyta</taxon>
        <taxon>Tracheophyta</taxon>
        <taxon>Spermatophyta</taxon>
        <taxon>Magnoliopsida</taxon>
        <taxon>eudicotyledons</taxon>
        <taxon>Gunneridae</taxon>
        <taxon>Pentapetalae</taxon>
        <taxon>asterids</taxon>
        <taxon>campanulids</taxon>
        <taxon>Apiales</taxon>
        <taxon>Apiaceae</taxon>
        <taxon>Apioideae</taxon>
        <taxon>Scandiceae</taxon>
        <taxon>Daucinae</taxon>
        <taxon>Daucus</taxon>
        <taxon>Daucus sect. Daucus</taxon>
    </lineage>
</organism>
<reference evidence="1" key="1">
    <citation type="journal article" date="2016" name="Nat. Genet.">
        <title>A high-quality carrot genome assembly provides new insights into carotenoid accumulation and asterid genome evolution.</title>
        <authorList>
            <person name="Iorizzo M."/>
            <person name="Ellison S."/>
            <person name="Senalik D."/>
            <person name="Zeng P."/>
            <person name="Satapoomin P."/>
            <person name="Huang J."/>
            <person name="Bowman M."/>
            <person name="Iovene M."/>
            <person name="Sanseverino W."/>
            <person name="Cavagnaro P."/>
            <person name="Yildiz M."/>
            <person name="Macko-Podgorni A."/>
            <person name="Moranska E."/>
            <person name="Grzebelus E."/>
            <person name="Grzebelus D."/>
            <person name="Ashrafi H."/>
            <person name="Zheng Z."/>
            <person name="Cheng S."/>
            <person name="Spooner D."/>
            <person name="Van Deynze A."/>
            <person name="Simon P."/>
        </authorList>
    </citation>
    <scope>NUCLEOTIDE SEQUENCE</scope>
    <source>
        <tissue evidence="1">Leaf</tissue>
    </source>
</reference>
<sequence length="195" mass="21683">MIWPEWIHSLWLLQFAKSHQTGMHWYWTNAGVALLISLTQSSQEDVQEMAMRNVSYCPEVKKVGAEVGGMDILAMRNVSYCPEVKKVGAEVGAMRNVSYCPEVKKVGAEVGFAKSHQTGMRWYWTNAGVALLLSLTQSSHEDVQEMVVGAVSAFTIADYEYVGINLAFARVLAHQGGVLLLVNLAKSWRGFTLKQ</sequence>
<keyword evidence="2" id="KW-1185">Reference proteome</keyword>
<evidence type="ECO:0000313" key="2">
    <source>
        <dbReference type="Proteomes" id="UP000077755"/>
    </source>
</evidence>
<dbReference type="Gramene" id="KZM95519">
    <property type="protein sequence ID" value="KZM95519"/>
    <property type="gene ID" value="DCAR_018761"/>
</dbReference>
<dbReference type="PANTHER" id="PTHR46976">
    <property type="entry name" value="PROTEIN ARABIDILLO 1"/>
    <property type="match status" value="1"/>
</dbReference>
<accession>A0A161YNS6</accession>
<dbReference type="Gene3D" id="1.25.10.10">
    <property type="entry name" value="Leucine-rich Repeat Variant"/>
    <property type="match status" value="1"/>
</dbReference>
<dbReference type="InterPro" id="IPR011989">
    <property type="entry name" value="ARM-like"/>
</dbReference>
<proteinExistence type="predicted"/>
<dbReference type="InterPro" id="IPR016024">
    <property type="entry name" value="ARM-type_fold"/>
</dbReference>
<reference evidence="1" key="2">
    <citation type="submission" date="2022-03" db="EMBL/GenBank/DDBJ databases">
        <title>Draft title - Genomic analysis of global carrot germplasm unveils the trajectory of domestication and the origin of high carotenoid orange carrot.</title>
        <authorList>
            <person name="Iorizzo M."/>
            <person name="Ellison S."/>
            <person name="Senalik D."/>
            <person name="Macko-Podgorni A."/>
            <person name="Grzebelus D."/>
            <person name="Bostan H."/>
            <person name="Rolling W."/>
            <person name="Curaba J."/>
            <person name="Simon P."/>
        </authorList>
    </citation>
    <scope>NUCLEOTIDE SEQUENCE</scope>
    <source>
        <tissue evidence="1">Leaf</tissue>
    </source>
</reference>
<name>A0A161YNS6_DAUCS</name>
<dbReference type="EMBL" id="CP093347">
    <property type="protein sequence ID" value="WOH02075.1"/>
    <property type="molecule type" value="Genomic_DNA"/>
</dbReference>
<protein>
    <submittedName>
        <fullName evidence="1">Uncharacterized protein</fullName>
    </submittedName>
</protein>